<feature type="compositionally biased region" description="Basic and acidic residues" evidence="1">
    <location>
        <begin position="471"/>
        <end position="488"/>
    </location>
</feature>
<evidence type="ECO:0000313" key="3">
    <source>
        <dbReference type="Proteomes" id="UP000756132"/>
    </source>
</evidence>
<dbReference type="EMBL" id="CP090172">
    <property type="protein sequence ID" value="UJO23131.1"/>
    <property type="molecule type" value="Genomic_DNA"/>
</dbReference>
<dbReference type="OrthoDB" id="3635520at2759"/>
<name>A0A9Q8PIN5_PASFU</name>
<feature type="region of interest" description="Disordered" evidence="1">
    <location>
        <begin position="466"/>
        <end position="517"/>
    </location>
</feature>
<reference evidence="2" key="1">
    <citation type="submission" date="2021-12" db="EMBL/GenBank/DDBJ databases">
        <authorList>
            <person name="Zaccaron A."/>
            <person name="Stergiopoulos I."/>
        </authorList>
    </citation>
    <scope>NUCLEOTIDE SEQUENCE</scope>
    <source>
        <strain evidence="2">Race5_Kim</strain>
    </source>
</reference>
<dbReference type="KEGG" id="ffu:CLAFUR5_12501"/>
<dbReference type="AlphaFoldDB" id="A0A9Q8PIN5"/>
<sequence length="587" mass="66477">MSTGQHKNPQAVRQHLSPTTMPTLITDSDWVPQPAIVRDPLQFEGRDIKIALDVHPQQDFLLNSELLLDLSTFFNGSKKDWAHNAKVVQRPATEAELQKEPEQLTRDVNIVTYHLAKVQERVYMLETKPPRTRDDVDRSAQYGSMVCLFYLSELAHGFLPRSTDTNFVPADGTGAGLARARYEHGVLFRLLFKRYHEIGLSDLDYTGLADLVALAEAYDIVEFVAPAIREDLPKRKDLWQDVRKEYKFHLALSIKLRCEAVFYDALRHLIGSGDNLSTLVDKLDFDLADAFKIAMKREQLRKAEDQLRKDLQALTLATYIPHARKNDNPDRVRTTHASSQIEIEDRNRAQEHAHSLILETLAHHLVGQTHWSHVREYRNFPTGVFSQSSLRNFCNAVTQACQTDTILELFAPDAANDIEATDEEYNDGKKPYLTLAVEDEIKKVITQMANTALPYIAPPDFRPVTACTSADSRDSRGLGQKKDEDKPSHFLLSQAPPPKPAPRGMRPGTRGKYDRGPRTHIKKFKRVGMTANDDSDCHYFTCVEFGDEELGLRPWGEDDEGYRLEGLEAASEEWKGMVGLDVDGLAQ</sequence>
<evidence type="ECO:0000313" key="2">
    <source>
        <dbReference type="EMBL" id="UJO23131.1"/>
    </source>
</evidence>
<evidence type="ECO:0000256" key="1">
    <source>
        <dbReference type="SAM" id="MobiDB-lite"/>
    </source>
</evidence>
<dbReference type="GeneID" id="71992379"/>
<gene>
    <name evidence="2" type="ORF">CLAFUR5_12501</name>
</gene>
<accession>A0A9Q8PIN5</accession>
<dbReference type="RefSeq" id="XP_047767497.1">
    <property type="nucleotide sequence ID" value="XM_047911649.1"/>
</dbReference>
<keyword evidence="3" id="KW-1185">Reference proteome</keyword>
<organism evidence="2 3">
    <name type="scientific">Passalora fulva</name>
    <name type="common">Tomato leaf mold</name>
    <name type="synonym">Cladosporium fulvum</name>
    <dbReference type="NCBI Taxonomy" id="5499"/>
    <lineage>
        <taxon>Eukaryota</taxon>
        <taxon>Fungi</taxon>
        <taxon>Dikarya</taxon>
        <taxon>Ascomycota</taxon>
        <taxon>Pezizomycotina</taxon>
        <taxon>Dothideomycetes</taxon>
        <taxon>Dothideomycetidae</taxon>
        <taxon>Mycosphaerellales</taxon>
        <taxon>Mycosphaerellaceae</taxon>
        <taxon>Fulvia</taxon>
    </lineage>
</organism>
<protein>
    <submittedName>
        <fullName evidence="2">Uncharacterized protein</fullName>
    </submittedName>
</protein>
<dbReference type="Proteomes" id="UP000756132">
    <property type="component" value="Chromosome 10"/>
</dbReference>
<reference evidence="2" key="2">
    <citation type="journal article" date="2022" name="Microb. Genom.">
        <title>A chromosome-scale genome assembly of the tomato pathogen Cladosporium fulvum reveals a compartmentalized genome architecture and the presence of a dispensable chromosome.</title>
        <authorList>
            <person name="Zaccaron A.Z."/>
            <person name="Chen L.H."/>
            <person name="Samaras A."/>
            <person name="Stergiopoulos I."/>
        </authorList>
    </citation>
    <scope>NUCLEOTIDE SEQUENCE</scope>
    <source>
        <strain evidence="2">Race5_Kim</strain>
    </source>
</reference>
<proteinExistence type="predicted"/>